<evidence type="ECO:0000313" key="8">
    <source>
        <dbReference type="EMBL" id="AWT59664.1"/>
    </source>
</evidence>
<dbReference type="Gene3D" id="2.10.109.10">
    <property type="entry name" value="Umud Fragment, subunit A"/>
    <property type="match status" value="1"/>
</dbReference>
<dbReference type="EC" id="3.4.21.89" evidence="3 6"/>
<accession>A0A2Z4AHF2</accession>
<evidence type="ECO:0000256" key="5">
    <source>
        <dbReference type="ARBA" id="ARBA00022801"/>
    </source>
</evidence>
<protein>
    <recommendedName>
        <fullName evidence="4 6">Signal peptidase I</fullName>
        <ecNumber evidence="3 6">3.4.21.89</ecNumber>
    </recommendedName>
</protein>
<organism evidence="8 9">
    <name type="scientific">Candidatus Moanibacter tarae</name>
    <dbReference type="NCBI Taxonomy" id="2200854"/>
    <lineage>
        <taxon>Bacteria</taxon>
        <taxon>Pseudomonadati</taxon>
        <taxon>Verrucomicrobiota</taxon>
        <taxon>Opitutia</taxon>
        <taxon>Puniceicoccales</taxon>
        <taxon>Puniceicoccales incertae sedis</taxon>
        <taxon>Candidatus Moanibacter</taxon>
    </lineage>
</organism>
<dbReference type="Pfam" id="PF10502">
    <property type="entry name" value="Peptidase_S26"/>
    <property type="match status" value="1"/>
</dbReference>
<evidence type="ECO:0000259" key="7">
    <source>
        <dbReference type="Pfam" id="PF10502"/>
    </source>
</evidence>
<dbReference type="GO" id="GO:0009003">
    <property type="term" value="F:signal peptidase activity"/>
    <property type="evidence" value="ECO:0007669"/>
    <property type="project" value="UniProtKB-EC"/>
</dbReference>
<dbReference type="PROSITE" id="PS00760">
    <property type="entry name" value="SPASE_I_2"/>
    <property type="match status" value="1"/>
</dbReference>
<dbReference type="CDD" id="cd06530">
    <property type="entry name" value="S26_SPase_I"/>
    <property type="match status" value="1"/>
</dbReference>
<comment type="similarity">
    <text evidence="2 6">Belongs to the peptidase S26 family.</text>
</comment>
<dbReference type="InterPro" id="IPR019757">
    <property type="entry name" value="Pept_S26A_signal_pept_1_Lys-AS"/>
</dbReference>
<dbReference type="EMBL" id="CP029803">
    <property type="protein sequence ID" value="AWT59664.1"/>
    <property type="molecule type" value="Genomic_DNA"/>
</dbReference>
<dbReference type="GO" id="GO:0016020">
    <property type="term" value="C:membrane"/>
    <property type="evidence" value="ECO:0007669"/>
    <property type="project" value="UniProtKB-SubCell"/>
</dbReference>
<dbReference type="KEGG" id="mtar:DF168_00857"/>
<sequence length="431" mass="49340">MFRKSQKERRLFNQSTNLLRIAERVHDYRRDLMTQEEIESLRGGVERLNEAVRTRSSEKTVPALQFLEKHLRKSGGCLYPRTSWAENVEMLLVASILAIGIRTFFIQPFKIPTNSMYPSFNGLTYKISAEKREPSFPLRMFRMFSYGANQHKFVAPDDGEILVPIFSASKTNAIKSIFPTVKTSARKWLLLPTTLKEATIYVGVTPVRIKMPLEFNFDKVLRERFFPDAPETTNPDAFERWLRIKVQQREIVRRKDLILLKTGEEVKNGNTFLSFDILTGDALFVDRFSYNFIPPKVGDPIVFRTRKINGITEQNNGIPIDKYYIKRLVGIGGDTLAIDDGILYRNGKPIEGAVPFNLNANKTGEYHGYTNRKRLPIGGMDSVPMDNFYAMGDNSDESSDSRIWGSVPNTAVVGKALFIYYPFSKRWGAEL</sequence>
<evidence type="ECO:0000256" key="4">
    <source>
        <dbReference type="ARBA" id="ARBA00019232"/>
    </source>
</evidence>
<keyword evidence="6" id="KW-0645">Protease</keyword>
<reference evidence="8 9" key="1">
    <citation type="submission" date="2018-06" db="EMBL/GenBank/DDBJ databases">
        <title>Draft Genome Sequence of a Novel Marine Bacterium Related to the Verrucomicrobia.</title>
        <authorList>
            <person name="Vosseberg J."/>
            <person name="Martijn J."/>
            <person name="Ettema T.J.G."/>
        </authorList>
    </citation>
    <scope>NUCLEOTIDE SEQUENCE [LARGE SCALE GENOMIC DNA]</scope>
    <source>
        <strain evidence="8">TARA_B100001123</strain>
    </source>
</reference>
<comment type="catalytic activity">
    <reaction evidence="1 6">
        <text>Cleavage of hydrophobic, N-terminal signal or leader sequences from secreted and periplasmic proteins.</text>
        <dbReference type="EC" id="3.4.21.89"/>
    </reaction>
</comment>
<dbReference type="SUPFAM" id="SSF51306">
    <property type="entry name" value="LexA/Signal peptidase"/>
    <property type="match status" value="1"/>
</dbReference>
<evidence type="ECO:0000256" key="3">
    <source>
        <dbReference type="ARBA" id="ARBA00013208"/>
    </source>
</evidence>
<dbReference type="PANTHER" id="PTHR43390:SF1">
    <property type="entry name" value="CHLOROPLAST PROCESSING PEPTIDASE"/>
    <property type="match status" value="1"/>
</dbReference>
<dbReference type="InterPro" id="IPR000223">
    <property type="entry name" value="Pept_S26A_signal_pept_1"/>
</dbReference>
<dbReference type="PANTHER" id="PTHR43390">
    <property type="entry name" value="SIGNAL PEPTIDASE I"/>
    <property type="match status" value="1"/>
</dbReference>
<dbReference type="InterPro" id="IPR019533">
    <property type="entry name" value="Peptidase_S26"/>
</dbReference>
<dbReference type="InterPro" id="IPR036286">
    <property type="entry name" value="LexA/Signal_pep-like_sf"/>
</dbReference>
<evidence type="ECO:0000313" key="9">
    <source>
        <dbReference type="Proteomes" id="UP000247465"/>
    </source>
</evidence>
<dbReference type="GO" id="GO:0004252">
    <property type="term" value="F:serine-type endopeptidase activity"/>
    <property type="evidence" value="ECO:0007669"/>
    <property type="project" value="InterPro"/>
</dbReference>
<name>A0A2Z4AHF2_9BACT</name>
<feature type="domain" description="Peptidase S26" evidence="7">
    <location>
        <begin position="277"/>
        <end position="421"/>
    </location>
</feature>
<keyword evidence="5 6" id="KW-0378">Hydrolase</keyword>
<evidence type="ECO:0000256" key="1">
    <source>
        <dbReference type="ARBA" id="ARBA00000677"/>
    </source>
</evidence>
<dbReference type="Proteomes" id="UP000247465">
    <property type="component" value="Chromosome"/>
</dbReference>
<dbReference type="GO" id="GO:0006465">
    <property type="term" value="P:signal peptide processing"/>
    <property type="evidence" value="ECO:0007669"/>
    <property type="project" value="InterPro"/>
</dbReference>
<evidence type="ECO:0000256" key="6">
    <source>
        <dbReference type="RuleBase" id="RU362042"/>
    </source>
</evidence>
<evidence type="ECO:0000256" key="2">
    <source>
        <dbReference type="ARBA" id="ARBA00009370"/>
    </source>
</evidence>
<dbReference type="PRINTS" id="PR00727">
    <property type="entry name" value="LEADERPTASE"/>
</dbReference>
<gene>
    <name evidence="8" type="primary">lepB</name>
    <name evidence="8" type="ORF">DF168_00857</name>
</gene>
<comment type="subcellular location">
    <subcellularLocation>
        <location evidence="6">Membrane</location>
        <topology evidence="6">Single-pass type II membrane protein</topology>
    </subcellularLocation>
</comment>
<dbReference type="NCBIfam" id="TIGR02227">
    <property type="entry name" value="sigpep_I_bact"/>
    <property type="match status" value="1"/>
</dbReference>
<dbReference type="AlphaFoldDB" id="A0A2Z4AHF2"/>
<proteinExistence type="inferred from homology"/>